<dbReference type="GO" id="GO:0030527">
    <property type="term" value="F:structural constituent of chromatin"/>
    <property type="evidence" value="ECO:0007669"/>
    <property type="project" value="InterPro"/>
</dbReference>
<dbReference type="Gene3D" id="4.10.520.10">
    <property type="entry name" value="IHF-like DNA-binding proteins"/>
    <property type="match status" value="1"/>
</dbReference>
<dbReference type="Proteomes" id="UP000619079">
    <property type="component" value="Unassembled WGS sequence"/>
</dbReference>
<gene>
    <name evidence="3" type="ORF">JF290_18620</name>
</gene>
<comment type="similarity">
    <text evidence="1">Belongs to the bacterial histone-like protein family.</text>
</comment>
<evidence type="ECO:0000313" key="4">
    <source>
        <dbReference type="Proteomes" id="UP000619079"/>
    </source>
</evidence>
<protein>
    <submittedName>
        <fullName evidence="3">HU family DNA-binding protein</fullName>
    </submittedName>
</protein>
<comment type="caution">
    <text evidence="3">The sequence shown here is derived from an EMBL/GenBank/DDBJ whole genome shotgun (WGS) entry which is preliminary data.</text>
</comment>
<evidence type="ECO:0000256" key="2">
    <source>
        <dbReference type="ARBA" id="ARBA00023125"/>
    </source>
</evidence>
<dbReference type="SUPFAM" id="SSF47729">
    <property type="entry name" value="IHF-like DNA-binding proteins"/>
    <property type="match status" value="1"/>
</dbReference>
<evidence type="ECO:0000313" key="3">
    <source>
        <dbReference type="EMBL" id="MBJ6373543.1"/>
    </source>
</evidence>
<keyword evidence="2 3" id="KW-0238">DNA-binding</keyword>
<organism evidence="3 4">
    <name type="scientific">Sedimentitalea arenosa</name>
    <dbReference type="NCBI Taxonomy" id="2798803"/>
    <lineage>
        <taxon>Bacteria</taxon>
        <taxon>Pseudomonadati</taxon>
        <taxon>Pseudomonadota</taxon>
        <taxon>Alphaproteobacteria</taxon>
        <taxon>Rhodobacterales</taxon>
        <taxon>Paracoccaceae</taxon>
        <taxon>Sedimentitalea</taxon>
    </lineage>
</organism>
<dbReference type="InterPro" id="IPR010992">
    <property type="entry name" value="IHF-like_DNA-bd_dom_sf"/>
</dbReference>
<dbReference type="AlphaFoldDB" id="A0A8J7LT42"/>
<dbReference type="InterPro" id="IPR000119">
    <property type="entry name" value="Hist_DNA-bd"/>
</dbReference>
<sequence length="86" mass="9330">MKKKDLIDQVVTRSGIKKKSAKPVVEAVLAVLGETIASGREFNLPPMGKLSINRSIDKSNARVTVCKLRQNTGRSGAKEPLAEPEE</sequence>
<dbReference type="EMBL" id="JAELVR010000015">
    <property type="protein sequence ID" value="MBJ6373543.1"/>
    <property type="molecule type" value="Genomic_DNA"/>
</dbReference>
<keyword evidence="4" id="KW-1185">Reference proteome</keyword>
<reference evidence="3" key="1">
    <citation type="submission" date="2020-12" db="EMBL/GenBank/DDBJ databases">
        <title>Sedimentitalea sp. nov., isolated from sand in Incheon.</title>
        <authorList>
            <person name="Kim W."/>
        </authorList>
    </citation>
    <scope>NUCLEOTIDE SEQUENCE</scope>
    <source>
        <strain evidence="3">CAU 1593</strain>
    </source>
</reference>
<dbReference type="GO" id="GO:0003677">
    <property type="term" value="F:DNA binding"/>
    <property type="evidence" value="ECO:0007669"/>
    <property type="project" value="UniProtKB-KW"/>
</dbReference>
<evidence type="ECO:0000256" key="1">
    <source>
        <dbReference type="ARBA" id="ARBA00010529"/>
    </source>
</evidence>
<dbReference type="Pfam" id="PF00216">
    <property type="entry name" value="Bac_DNA_binding"/>
    <property type="match status" value="1"/>
</dbReference>
<name>A0A8J7LT42_9RHOB</name>
<proteinExistence type="inferred from homology"/>
<accession>A0A8J7LT42</accession>